<reference evidence="3" key="2">
    <citation type="submission" date="2024-06" db="EMBL/GenBank/DDBJ databases">
        <title>Caproicibacterium argilliputei sp. nov, a novel caproic acid producing anaerobic bacterium isolated from pit mud.</title>
        <authorList>
            <person name="Zeng C."/>
        </authorList>
    </citation>
    <scope>NUCLEOTIDE SEQUENCE [LARGE SCALE GENOMIC DNA]</scope>
    <source>
        <strain evidence="3">ZCY20-5</strain>
    </source>
</reference>
<keyword evidence="3" id="KW-1185">Reference proteome</keyword>
<proteinExistence type="predicted"/>
<dbReference type="RefSeq" id="WP_275844371.1">
    <property type="nucleotide sequence ID" value="NZ_CP135996.1"/>
</dbReference>
<evidence type="ECO:0000259" key="1">
    <source>
        <dbReference type="PROSITE" id="PS50801"/>
    </source>
</evidence>
<dbReference type="PROSITE" id="PS50801">
    <property type="entry name" value="STAS"/>
    <property type="match status" value="1"/>
</dbReference>
<evidence type="ECO:0000313" key="2">
    <source>
        <dbReference type="EMBL" id="WOC33148.1"/>
    </source>
</evidence>
<dbReference type="Gene3D" id="3.30.750.24">
    <property type="entry name" value="STAS domain"/>
    <property type="match status" value="1"/>
</dbReference>
<dbReference type="AlphaFoldDB" id="A0AA97H246"/>
<dbReference type="SUPFAM" id="SSF52091">
    <property type="entry name" value="SpoIIaa-like"/>
    <property type="match status" value="1"/>
</dbReference>
<gene>
    <name evidence="2" type="ORF">PXC00_04535</name>
</gene>
<dbReference type="EMBL" id="CP135996">
    <property type="protein sequence ID" value="WOC33148.1"/>
    <property type="molecule type" value="Genomic_DNA"/>
</dbReference>
<reference evidence="3" key="3">
    <citation type="submission" date="2024-06" db="EMBL/GenBank/DDBJ databases">
        <authorList>
            <person name="Zeng C."/>
        </authorList>
    </citation>
    <scope>NUCLEOTIDE SEQUENCE [LARGE SCALE GENOMIC DNA]</scope>
    <source>
        <strain evidence="3">ZCY20-5</strain>
    </source>
</reference>
<dbReference type="InterPro" id="IPR036513">
    <property type="entry name" value="STAS_dom_sf"/>
</dbReference>
<sequence>MEKYSIVKKANHLVIRVSGHMDEATAAKFFQEYKQTISTIAPAQTILEIDAKELSIVTSDMQESLKSCLALYQKTGFKQIIMHMDKSNSILSMQVKRIAAAAGLSNFSIA</sequence>
<dbReference type="KEGG" id="carl:PXC00_04535"/>
<dbReference type="Proteomes" id="UP001300604">
    <property type="component" value="Chromosome"/>
</dbReference>
<accession>A0AA97H246</accession>
<feature type="domain" description="STAS" evidence="1">
    <location>
        <begin position="2"/>
        <end position="110"/>
    </location>
</feature>
<name>A0AA97H246_9FIRM</name>
<evidence type="ECO:0000313" key="3">
    <source>
        <dbReference type="Proteomes" id="UP001300604"/>
    </source>
</evidence>
<dbReference type="InterPro" id="IPR002645">
    <property type="entry name" value="STAS_dom"/>
</dbReference>
<organism evidence="2 3">
    <name type="scientific">Caproicibacterium argilliputei</name>
    <dbReference type="NCBI Taxonomy" id="3030016"/>
    <lineage>
        <taxon>Bacteria</taxon>
        <taxon>Bacillati</taxon>
        <taxon>Bacillota</taxon>
        <taxon>Clostridia</taxon>
        <taxon>Eubacteriales</taxon>
        <taxon>Oscillospiraceae</taxon>
        <taxon>Caproicibacterium</taxon>
    </lineage>
</organism>
<protein>
    <recommendedName>
        <fullName evidence="1">STAS domain-containing protein</fullName>
    </recommendedName>
</protein>
<reference evidence="2 3" key="1">
    <citation type="submission" date="2024-06" db="EMBL/GenBank/DDBJ databases">
        <title>Caproicibacterium argilliputei sp. nov, a novel caproic acid producing anaerobic bacterium isolated from pit mud.</title>
        <authorList>
            <person name="Xia S."/>
        </authorList>
    </citation>
    <scope>NUCLEOTIDE SEQUENCE [LARGE SCALE GENOMIC DNA]</scope>
    <source>
        <strain evidence="2 3">ZCY20-5</strain>
    </source>
</reference>